<dbReference type="Proteomes" id="UP001224622">
    <property type="component" value="Unassembled WGS sequence"/>
</dbReference>
<proteinExistence type="predicted"/>
<evidence type="ECO:0000313" key="1">
    <source>
        <dbReference type="EMBL" id="MDQ9125023.1"/>
    </source>
</evidence>
<dbReference type="EMBL" id="JAVIGA010000001">
    <property type="protein sequence ID" value="MDQ9125023.1"/>
    <property type="molecule type" value="Genomic_DNA"/>
</dbReference>
<dbReference type="RefSeq" id="WP_308870507.1">
    <property type="nucleotide sequence ID" value="NZ_JAVGCU010000001.1"/>
</dbReference>
<comment type="caution">
    <text evidence="1">The sequence shown here is derived from an EMBL/GenBank/DDBJ whole genome shotgun (WGS) entry which is preliminary data.</text>
</comment>
<dbReference type="AlphaFoldDB" id="A0AAJ1Y7B5"/>
<protein>
    <submittedName>
        <fullName evidence="1">DUF1799 domain-containing protein</fullName>
    </submittedName>
</protein>
<reference evidence="1" key="1">
    <citation type="submission" date="2023-08" db="EMBL/GenBank/DDBJ databases">
        <title>The Comparative Genomic Analysis of Yersiniaceae from Polar Regions.</title>
        <authorList>
            <person name="Goncharov A."/>
            <person name="Aslanov B."/>
            <person name="Kolodzhieva V."/>
            <person name="Azarov D."/>
            <person name="Mochov A."/>
            <person name="Lebedeva E."/>
        </authorList>
    </citation>
    <scope>NUCLEOTIDE SEQUENCE</scope>
    <source>
        <strain evidence="1">Vf</strain>
    </source>
</reference>
<sequence>MTLEDMASDPVEILPDVWQSFEVFRAMATQWRTGMSGVTGLDYNCLPWLMKLHGIEDEAVALTDIRVMEASALSVIHKK</sequence>
<organism evidence="1 2">
    <name type="scientific">Serratia fonticola</name>
    <dbReference type="NCBI Taxonomy" id="47917"/>
    <lineage>
        <taxon>Bacteria</taxon>
        <taxon>Pseudomonadati</taxon>
        <taxon>Pseudomonadota</taxon>
        <taxon>Gammaproteobacteria</taxon>
        <taxon>Enterobacterales</taxon>
        <taxon>Yersiniaceae</taxon>
        <taxon>Serratia</taxon>
    </lineage>
</organism>
<name>A0AAJ1Y7B5_SERFO</name>
<gene>
    <name evidence="1" type="ORF">RDT67_01130</name>
</gene>
<accession>A0AAJ1Y7B5</accession>
<evidence type="ECO:0000313" key="2">
    <source>
        <dbReference type="Proteomes" id="UP001224622"/>
    </source>
</evidence>
<dbReference type="InterPro" id="IPR014915">
    <property type="entry name" value="Phage_TLS_TfmB"/>
</dbReference>
<dbReference type="Pfam" id="PF08809">
    <property type="entry name" value="DUF1799"/>
    <property type="match status" value="1"/>
</dbReference>